<keyword evidence="2" id="KW-0472">Membrane</keyword>
<keyword evidence="2" id="KW-0812">Transmembrane</keyword>
<dbReference type="AlphaFoldDB" id="A0A2U2HP84"/>
<feature type="transmembrane region" description="Helical" evidence="2">
    <location>
        <begin position="134"/>
        <end position="154"/>
    </location>
</feature>
<dbReference type="PANTHER" id="PTHR34475:SF1">
    <property type="entry name" value="CYTOSKELETON PROTEIN RODZ"/>
    <property type="match status" value="1"/>
</dbReference>
<comment type="caution">
    <text evidence="3">The sequence shown here is derived from an EMBL/GenBank/DDBJ whole genome shotgun (WGS) entry which is preliminary data.</text>
</comment>
<dbReference type="EMBL" id="PXWF02000094">
    <property type="protein sequence ID" value="PWF49318.1"/>
    <property type="molecule type" value="Genomic_DNA"/>
</dbReference>
<sequence>MSETGTTMSSELVEQPAMPGGGNQTVPGKILAAQRETMGWSVEQVADQLKLATRQVVALEAGDHASLPGPAVVRGFVRAYAKVVKLDAAPLVAMIALDAPAPNDATNTTVRRDKPAAFSEVRFPTNGKRKGMPLGALALGAGVLLAAAGMAWQFGLLPAGLSDGAPAAPGAPQTSTLPSPVAPEA</sequence>
<accession>A0A2U2HP84</accession>
<dbReference type="Gene3D" id="1.10.260.40">
    <property type="entry name" value="lambda repressor-like DNA-binding domains"/>
    <property type="match status" value="1"/>
</dbReference>
<dbReference type="InterPro" id="IPR050400">
    <property type="entry name" value="Bact_Cytoskel_RodZ"/>
</dbReference>
<dbReference type="PANTHER" id="PTHR34475">
    <property type="match status" value="1"/>
</dbReference>
<evidence type="ECO:0000256" key="2">
    <source>
        <dbReference type="SAM" id="Phobius"/>
    </source>
</evidence>
<dbReference type="Pfam" id="PF13413">
    <property type="entry name" value="HTH_25"/>
    <property type="match status" value="1"/>
</dbReference>
<evidence type="ECO:0000313" key="4">
    <source>
        <dbReference type="Proteomes" id="UP000241421"/>
    </source>
</evidence>
<reference evidence="3 4" key="1">
    <citation type="submission" date="2018-04" db="EMBL/GenBank/DDBJ databases">
        <title>Massilia violaceinigra sp. nov., a novel purple-pigmented bacterium isolated from Tianshan glacier, Xinjiang, China.</title>
        <authorList>
            <person name="Wang H."/>
        </authorList>
    </citation>
    <scope>NUCLEOTIDE SEQUENCE [LARGE SCALE GENOMIC DNA]</scope>
    <source>
        <strain evidence="3 4">B448-2</strain>
    </source>
</reference>
<evidence type="ECO:0000256" key="1">
    <source>
        <dbReference type="SAM" id="MobiDB-lite"/>
    </source>
</evidence>
<feature type="non-terminal residue" evidence="3">
    <location>
        <position position="185"/>
    </location>
</feature>
<gene>
    <name evidence="3" type="ORF">C7C56_007165</name>
</gene>
<dbReference type="OrthoDB" id="8561330at2"/>
<dbReference type="GO" id="GO:0003677">
    <property type="term" value="F:DNA binding"/>
    <property type="evidence" value="ECO:0007669"/>
    <property type="project" value="InterPro"/>
</dbReference>
<dbReference type="Proteomes" id="UP000241421">
    <property type="component" value="Unassembled WGS sequence"/>
</dbReference>
<name>A0A2U2HP84_9BURK</name>
<feature type="region of interest" description="Disordered" evidence="1">
    <location>
        <begin position="1"/>
        <end position="25"/>
    </location>
</feature>
<proteinExistence type="predicted"/>
<dbReference type="InterPro" id="IPR010982">
    <property type="entry name" value="Lambda_DNA-bd_dom_sf"/>
</dbReference>
<keyword evidence="2" id="KW-1133">Transmembrane helix</keyword>
<keyword evidence="4" id="KW-1185">Reference proteome</keyword>
<feature type="region of interest" description="Disordered" evidence="1">
    <location>
        <begin position="166"/>
        <end position="185"/>
    </location>
</feature>
<protein>
    <submittedName>
        <fullName evidence="3">DUF4115 domain-containing protein</fullName>
    </submittedName>
</protein>
<feature type="compositionally biased region" description="Polar residues" evidence="1">
    <location>
        <begin position="1"/>
        <end position="12"/>
    </location>
</feature>
<evidence type="ECO:0000313" key="3">
    <source>
        <dbReference type="EMBL" id="PWF49318.1"/>
    </source>
</evidence>
<organism evidence="3 4">
    <name type="scientific">Massilia glaciei</name>
    <dbReference type="NCBI Taxonomy" id="1524097"/>
    <lineage>
        <taxon>Bacteria</taxon>
        <taxon>Pseudomonadati</taxon>
        <taxon>Pseudomonadota</taxon>
        <taxon>Betaproteobacteria</taxon>
        <taxon>Burkholderiales</taxon>
        <taxon>Oxalobacteraceae</taxon>
        <taxon>Telluria group</taxon>
        <taxon>Massilia</taxon>
    </lineage>
</organism>